<dbReference type="InterPro" id="IPR019339">
    <property type="entry name" value="CIR_N_dom"/>
</dbReference>
<feature type="compositionally biased region" description="Basic and acidic residues" evidence="9">
    <location>
        <begin position="197"/>
        <end position="206"/>
    </location>
</feature>
<feature type="compositionally biased region" description="Basic and acidic residues" evidence="9">
    <location>
        <begin position="360"/>
        <end position="422"/>
    </location>
</feature>
<feature type="compositionally biased region" description="Basic residues" evidence="9">
    <location>
        <begin position="207"/>
        <end position="223"/>
    </location>
</feature>
<evidence type="ECO:0000256" key="6">
    <source>
        <dbReference type="ARBA" id="ARBA00023187"/>
    </source>
</evidence>
<evidence type="ECO:0000256" key="5">
    <source>
        <dbReference type="ARBA" id="ARBA00023054"/>
    </source>
</evidence>
<evidence type="ECO:0000256" key="9">
    <source>
        <dbReference type="SAM" id="MobiDB-lite"/>
    </source>
</evidence>
<dbReference type="Pfam" id="PF10197">
    <property type="entry name" value="Cir_N"/>
    <property type="match status" value="1"/>
</dbReference>
<evidence type="ECO:0000256" key="7">
    <source>
        <dbReference type="ARBA" id="ARBA00023242"/>
    </source>
</evidence>
<dbReference type="Pfam" id="PF12542">
    <property type="entry name" value="CWC25"/>
    <property type="match status" value="1"/>
</dbReference>
<dbReference type="PANTHER" id="PTHR16196">
    <property type="entry name" value="CELL CYCLE CONTROL PROTEIN CWF25"/>
    <property type="match status" value="1"/>
</dbReference>
<name>A0ABQ0CPU3_9HYPO</name>
<keyword evidence="4" id="KW-0747">Spliceosome</keyword>
<keyword evidence="3" id="KW-0507">mRNA processing</keyword>
<dbReference type="SMART" id="SM01083">
    <property type="entry name" value="Cir_N"/>
    <property type="match status" value="1"/>
</dbReference>
<gene>
    <name evidence="11" type="primary">g3799</name>
    <name evidence="11" type="ORF">EsDP_00003799</name>
</gene>
<feature type="compositionally biased region" description="Basic and acidic residues" evidence="9">
    <location>
        <begin position="290"/>
        <end position="306"/>
    </location>
</feature>
<evidence type="ECO:0000256" key="2">
    <source>
        <dbReference type="ARBA" id="ARBA00006695"/>
    </source>
</evidence>
<evidence type="ECO:0000259" key="10">
    <source>
        <dbReference type="SMART" id="SM01083"/>
    </source>
</evidence>
<proteinExistence type="inferred from homology"/>
<evidence type="ECO:0000313" key="12">
    <source>
        <dbReference type="Proteomes" id="UP001562357"/>
    </source>
</evidence>
<evidence type="ECO:0000313" key="11">
    <source>
        <dbReference type="EMBL" id="GAB0135462.1"/>
    </source>
</evidence>
<dbReference type="EMBL" id="BAAFGZ010000129">
    <property type="protein sequence ID" value="GAB0135462.1"/>
    <property type="molecule type" value="Genomic_DNA"/>
</dbReference>
<evidence type="ECO:0000256" key="3">
    <source>
        <dbReference type="ARBA" id="ARBA00022664"/>
    </source>
</evidence>
<organism evidence="11 12">
    <name type="scientific">Epichloe bromicola</name>
    <dbReference type="NCBI Taxonomy" id="79588"/>
    <lineage>
        <taxon>Eukaryota</taxon>
        <taxon>Fungi</taxon>
        <taxon>Dikarya</taxon>
        <taxon>Ascomycota</taxon>
        <taxon>Pezizomycotina</taxon>
        <taxon>Sordariomycetes</taxon>
        <taxon>Hypocreomycetidae</taxon>
        <taxon>Hypocreales</taxon>
        <taxon>Clavicipitaceae</taxon>
        <taxon>Epichloe</taxon>
    </lineage>
</organism>
<dbReference type="Proteomes" id="UP001562357">
    <property type="component" value="Unassembled WGS sequence"/>
</dbReference>
<feature type="compositionally biased region" description="Basic residues" evidence="9">
    <location>
        <begin position="184"/>
        <end position="196"/>
    </location>
</feature>
<keyword evidence="12" id="KW-1185">Reference proteome</keyword>
<feature type="compositionally biased region" description="Low complexity" evidence="9">
    <location>
        <begin position="310"/>
        <end position="327"/>
    </location>
</feature>
<feature type="compositionally biased region" description="Basic and acidic residues" evidence="9">
    <location>
        <begin position="170"/>
        <end position="183"/>
    </location>
</feature>
<dbReference type="PANTHER" id="PTHR16196:SF0">
    <property type="entry name" value="PRE-MRNA-SPLICING FACTOR CWC25 HOMOLOG"/>
    <property type="match status" value="1"/>
</dbReference>
<keyword evidence="6" id="KW-0508">mRNA splicing</keyword>
<dbReference type="InterPro" id="IPR022209">
    <property type="entry name" value="CWC25"/>
</dbReference>
<feature type="region of interest" description="Disordered" evidence="9">
    <location>
        <begin position="153"/>
        <end position="422"/>
    </location>
</feature>
<sequence>MGGGDLNLKKSFHPTLRRNQQAVWDEEQKALAERKRTQQRVNEIKEERAKEELQRQLEAAGGKKRVDRVDWMYQGPTDGQVGTSEETEAYLLGKRRIDNLIKGTEHKKLEKAAGEDSFTALQNANSARDTAAKIREDPLLAIKRQEQAAYEAMMNDPIRRRQLLSSMGVEDPKKTERSGDREGRRRRRHRRHRSRSRERDSGDEQKRHRRRHGSHSRSRSPRRSRQEGDDDEHWRRQRRRRDFGEDRSPRRARDRSQDQRRHGSPRRDRDQDDSRDGTRNHSSHRSRGYSQERRHARGNREDDWRARSCNGNVNGHRFNGNGNGHSSNRPREQPRANEEDREAERARKLAVMQSAASELDQEREKRLAALEEQERAARKADAKAREREGERGFVNDLHKRAGKLDLGERMGRNRQGYQRDDD</sequence>
<feature type="compositionally biased region" description="Basic and acidic residues" evidence="9">
    <location>
        <begin position="242"/>
        <end position="279"/>
    </location>
</feature>
<keyword evidence="7" id="KW-0539">Nucleus</keyword>
<comment type="caution">
    <text evidence="11">The sequence shown here is derived from an EMBL/GenBank/DDBJ whole genome shotgun (WGS) entry which is preliminary data.</text>
</comment>
<accession>A0ABQ0CPU3</accession>
<feature type="compositionally biased region" description="Basic and acidic residues" evidence="9">
    <location>
        <begin position="329"/>
        <end position="347"/>
    </location>
</feature>
<evidence type="ECO:0000256" key="8">
    <source>
        <dbReference type="SAM" id="Coils"/>
    </source>
</evidence>
<keyword evidence="5 8" id="KW-0175">Coiled coil</keyword>
<evidence type="ECO:0000256" key="4">
    <source>
        <dbReference type="ARBA" id="ARBA00022728"/>
    </source>
</evidence>
<reference evidence="12" key="1">
    <citation type="submission" date="2024-06" db="EMBL/GenBank/DDBJ databases">
        <title>Draft Genome Sequences of Epichloe bromicola Strains Isolated from Elymus ciliaris.</title>
        <authorList>
            <consortium name="Epichloe bromicola genome sequencing consortium"/>
            <person name="Miura A."/>
            <person name="Imano S."/>
            <person name="Ashida A."/>
            <person name="Sato I."/>
            <person name="Chiba S."/>
            <person name="Tanaka A."/>
            <person name="Camagna M."/>
            <person name="Takemoto D."/>
        </authorList>
    </citation>
    <scope>NUCLEOTIDE SEQUENCE [LARGE SCALE GENOMIC DNA]</scope>
    <source>
        <strain evidence="12">DP</strain>
    </source>
</reference>
<comment type="similarity">
    <text evidence="2">Belongs to the CWC25 family.</text>
</comment>
<comment type="subcellular location">
    <subcellularLocation>
        <location evidence="1">Nucleus</location>
    </subcellularLocation>
</comment>
<feature type="coiled-coil region" evidence="8">
    <location>
        <begin position="27"/>
        <end position="54"/>
    </location>
</feature>
<evidence type="ECO:0000256" key="1">
    <source>
        <dbReference type="ARBA" id="ARBA00004123"/>
    </source>
</evidence>
<feature type="domain" description="CBF1-interacting co-repressor CIR N-terminal" evidence="10">
    <location>
        <begin position="11"/>
        <end position="47"/>
    </location>
</feature>
<protein>
    <recommendedName>
        <fullName evidence="10">CBF1-interacting co-repressor CIR N-terminal domain-containing protein</fullName>
    </recommendedName>
</protein>
<dbReference type="InterPro" id="IPR051376">
    <property type="entry name" value="CWC25_splicing_factor"/>
</dbReference>